<dbReference type="Proteomes" id="UP000238312">
    <property type="component" value="Unassembled WGS sequence"/>
</dbReference>
<keyword evidence="2" id="KW-0812">Transmembrane</keyword>
<keyword evidence="4" id="KW-1185">Reference proteome</keyword>
<comment type="caution">
    <text evidence="3">The sequence shown here is derived from an EMBL/GenBank/DDBJ whole genome shotgun (WGS) entry which is preliminary data.</text>
</comment>
<feature type="compositionally biased region" description="Basic and acidic residues" evidence="1">
    <location>
        <begin position="226"/>
        <end position="265"/>
    </location>
</feature>
<sequence length="291" mass="30909">MRDLVPRWYEYDANVLVILAIAAVAILACVVLVSLGRGGELTEFPPDVPPLDLPEAGQLTAVDFMALQLPVNLVGYHTQSVDETLRRAAGAISARDTRIAVLEQRVSELLSSRLYARQEVYAAPGAGPRTEHEPEAPAAPRELPESGDPVPAGEATATWEHAAQLKRPPEWRVAQPGGAAARNGEAHDAAAQDVQNVDETAAKADDEPATEPAQERPDQTGEAAADDVKADDVKADDVKADDVKADDEKADDVKGDDEKADETVALREQAPDGGADEPRPAGLSKDGDERP</sequence>
<dbReference type="PROSITE" id="PS51257">
    <property type="entry name" value="PROKAR_LIPOPROTEIN"/>
    <property type="match status" value="1"/>
</dbReference>
<evidence type="ECO:0008006" key="5">
    <source>
        <dbReference type="Google" id="ProtNLM"/>
    </source>
</evidence>
<gene>
    <name evidence="3" type="ORF">B0I32_107304</name>
</gene>
<evidence type="ECO:0000256" key="1">
    <source>
        <dbReference type="SAM" id="MobiDB-lite"/>
    </source>
</evidence>
<accession>A0A2T0N143</accession>
<evidence type="ECO:0000313" key="3">
    <source>
        <dbReference type="EMBL" id="PRX65542.1"/>
    </source>
</evidence>
<dbReference type="EMBL" id="PVNG01000007">
    <property type="protein sequence ID" value="PRX65542.1"/>
    <property type="molecule type" value="Genomic_DNA"/>
</dbReference>
<evidence type="ECO:0000256" key="2">
    <source>
        <dbReference type="SAM" id="Phobius"/>
    </source>
</evidence>
<feature type="region of interest" description="Disordered" evidence="1">
    <location>
        <begin position="123"/>
        <end position="291"/>
    </location>
</feature>
<organism evidence="3 4">
    <name type="scientific">Nonomuraea fuscirosea</name>
    <dbReference type="NCBI Taxonomy" id="1291556"/>
    <lineage>
        <taxon>Bacteria</taxon>
        <taxon>Bacillati</taxon>
        <taxon>Actinomycetota</taxon>
        <taxon>Actinomycetes</taxon>
        <taxon>Streptosporangiales</taxon>
        <taxon>Streptosporangiaceae</taxon>
        <taxon>Nonomuraea</taxon>
    </lineage>
</organism>
<reference evidence="3 4" key="1">
    <citation type="submission" date="2018-03" db="EMBL/GenBank/DDBJ databases">
        <title>Genomic Encyclopedia of Type Strains, Phase III (KMG-III): the genomes of soil and plant-associated and newly described type strains.</title>
        <authorList>
            <person name="Whitman W."/>
        </authorList>
    </citation>
    <scope>NUCLEOTIDE SEQUENCE [LARGE SCALE GENOMIC DNA]</scope>
    <source>
        <strain evidence="3 4">CGMCC 4.7104</strain>
    </source>
</reference>
<proteinExistence type="predicted"/>
<dbReference type="AlphaFoldDB" id="A0A2T0N143"/>
<keyword evidence="2" id="KW-1133">Transmembrane helix</keyword>
<keyword evidence="2" id="KW-0472">Membrane</keyword>
<name>A0A2T0N143_9ACTN</name>
<evidence type="ECO:0000313" key="4">
    <source>
        <dbReference type="Proteomes" id="UP000238312"/>
    </source>
</evidence>
<protein>
    <recommendedName>
        <fullName evidence="5">DivIVA domain-containing protein</fullName>
    </recommendedName>
</protein>
<feature type="transmembrane region" description="Helical" evidence="2">
    <location>
        <begin position="15"/>
        <end position="35"/>
    </location>
</feature>